<evidence type="ECO:0000313" key="8">
    <source>
        <dbReference type="EMBL" id="KAH9363772.1"/>
    </source>
</evidence>
<comment type="similarity">
    <text evidence="2">Belongs to the sulfatase family.</text>
</comment>
<dbReference type="AlphaFoldDB" id="A0A9J6FP41"/>
<organism evidence="8 9">
    <name type="scientific">Haemaphysalis longicornis</name>
    <name type="common">Bush tick</name>
    <dbReference type="NCBI Taxonomy" id="44386"/>
    <lineage>
        <taxon>Eukaryota</taxon>
        <taxon>Metazoa</taxon>
        <taxon>Ecdysozoa</taxon>
        <taxon>Arthropoda</taxon>
        <taxon>Chelicerata</taxon>
        <taxon>Arachnida</taxon>
        <taxon>Acari</taxon>
        <taxon>Parasitiformes</taxon>
        <taxon>Ixodida</taxon>
        <taxon>Ixodoidea</taxon>
        <taxon>Ixodidae</taxon>
        <taxon>Haemaphysalinae</taxon>
        <taxon>Haemaphysalis</taxon>
    </lineage>
</organism>
<proteinExistence type="inferred from homology"/>
<keyword evidence="9" id="KW-1185">Reference proteome</keyword>
<keyword evidence="3" id="KW-0479">Metal-binding</keyword>
<dbReference type="InterPro" id="IPR000917">
    <property type="entry name" value="Sulfatase_N"/>
</dbReference>
<dbReference type="InterPro" id="IPR017850">
    <property type="entry name" value="Alkaline_phosphatase_core_sf"/>
</dbReference>
<evidence type="ECO:0000256" key="6">
    <source>
        <dbReference type="SAM" id="MobiDB-lite"/>
    </source>
</evidence>
<reference evidence="8 9" key="1">
    <citation type="journal article" date="2020" name="Cell">
        <title>Large-Scale Comparative Analyses of Tick Genomes Elucidate Their Genetic Diversity and Vector Capacities.</title>
        <authorList>
            <consortium name="Tick Genome and Microbiome Consortium (TIGMIC)"/>
            <person name="Jia N."/>
            <person name="Wang J."/>
            <person name="Shi W."/>
            <person name="Du L."/>
            <person name="Sun Y."/>
            <person name="Zhan W."/>
            <person name="Jiang J.F."/>
            <person name="Wang Q."/>
            <person name="Zhang B."/>
            <person name="Ji P."/>
            <person name="Bell-Sakyi L."/>
            <person name="Cui X.M."/>
            <person name="Yuan T.T."/>
            <person name="Jiang B.G."/>
            <person name="Yang W.F."/>
            <person name="Lam T.T."/>
            <person name="Chang Q.C."/>
            <person name="Ding S.J."/>
            <person name="Wang X.J."/>
            <person name="Zhu J.G."/>
            <person name="Ruan X.D."/>
            <person name="Zhao L."/>
            <person name="Wei J.T."/>
            <person name="Ye R.Z."/>
            <person name="Que T.C."/>
            <person name="Du C.H."/>
            <person name="Zhou Y.H."/>
            <person name="Cheng J.X."/>
            <person name="Dai P.F."/>
            <person name="Guo W.B."/>
            <person name="Han X.H."/>
            <person name="Huang E.J."/>
            <person name="Li L.F."/>
            <person name="Wei W."/>
            <person name="Gao Y.C."/>
            <person name="Liu J.Z."/>
            <person name="Shao H.Z."/>
            <person name="Wang X."/>
            <person name="Wang C.C."/>
            <person name="Yang T.C."/>
            <person name="Huo Q.B."/>
            <person name="Li W."/>
            <person name="Chen H.Y."/>
            <person name="Chen S.E."/>
            <person name="Zhou L.G."/>
            <person name="Ni X.B."/>
            <person name="Tian J.H."/>
            <person name="Sheng Y."/>
            <person name="Liu T."/>
            <person name="Pan Y.S."/>
            <person name="Xia L.Y."/>
            <person name="Li J."/>
            <person name="Zhao F."/>
            <person name="Cao W.C."/>
        </authorList>
    </citation>
    <scope>NUCLEOTIDE SEQUENCE [LARGE SCALE GENOMIC DNA]</scope>
    <source>
        <strain evidence="8">HaeL-2018</strain>
    </source>
</reference>
<dbReference type="Gene3D" id="3.40.720.10">
    <property type="entry name" value="Alkaline Phosphatase, subunit A"/>
    <property type="match status" value="1"/>
</dbReference>
<evidence type="ECO:0000256" key="2">
    <source>
        <dbReference type="ARBA" id="ARBA00008779"/>
    </source>
</evidence>
<keyword evidence="5" id="KW-0325">Glycoprotein</keyword>
<dbReference type="EMBL" id="JABSTR010000002">
    <property type="protein sequence ID" value="KAH9363772.1"/>
    <property type="molecule type" value="Genomic_DNA"/>
</dbReference>
<evidence type="ECO:0000256" key="5">
    <source>
        <dbReference type="ARBA" id="ARBA00023180"/>
    </source>
</evidence>
<accession>A0A9J6FP41</accession>
<evidence type="ECO:0000313" key="9">
    <source>
        <dbReference type="Proteomes" id="UP000821853"/>
    </source>
</evidence>
<evidence type="ECO:0000256" key="1">
    <source>
        <dbReference type="ARBA" id="ARBA00001913"/>
    </source>
</evidence>
<dbReference type="Gene3D" id="3.30.1120.10">
    <property type="match status" value="2"/>
</dbReference>
<protein>
    <recommendedName>
        <fullName evidence="7">Sulfatase N-terminal domain-containing protein</fullName>
    </recommendedName>
</protein>
<dbReference type="GO" id="GO:0008484">
    <property type="term" value="F:sulfuric ester hydrolase activity"/>
    <property type="evidence" value="ECO:0007669"/>
    <property type="project" value="InterPro"/>
</dbReference>
<dbReference type="GO" id="GO:0046872">
    <property type="term" value="F:metal ion binding"/>
    <property type="evidence" value="ECO:0007669"/>
    <property type="project" value="UniProtKB-KW"/>
</dbReference>
<feature type="region of interest" description="Disordered" evidence="6">
    <location>
        <begin position="144"/>
        <end position="165"/>
    </location>
</feature>
<evidence type="ECO:0000256" key="4">
    <source>
        <dbReference type="ARBA" id="ARBA00022837"/>
    </source>
</evidence>
<evidence type="ECO:0000259" key="7">
    <source>
        <dbReference type="Pfam" id="PF00884"/>
    </source>
</evidence>
<keyword evidence="4" id="KW-0106">Calcium</keyword>
<dbReference type="InterPro" id="IPR047115">
    <property type="entry name" value="ARSB"/>
</dbReference>
<dbReference type="SUPFAM" id="SSF53649">
    <property type="entry name" value="Alkaline phosphatase-like"/>
    <property type="match status" value="1"/>
</dbReference>
<comment type="caution">
    <text evidence="8">The sequence shown here is derived from an EMBL/GenBank/DDBJ whole genome shotgun (WGS) entry which is preliminary data.</text>
</comment>
<gene>
    <name evidence="8" type="ORF">HPB48_010111</name>
</gene>
<comment type="cofactor">
    <cofactor evidence="1">
        <name>Ca(2+)</name>
        <dbReference type="ChEBI" id="CHEBI:29108"/>
    </cofactor>
</comment>
<dbReference type="PANTHER" id="PTHR10342:SF273">
    <property type="entry name" value="RE14504P"/>
    <property type="match status" value="1"/>
</dbReference>
<dbReference type="Pfam" id="PF00884">
    <property type="entry name" value="Sulfatase"/>
    <property type="match status" value="1"/>
</dbReference>
<dbReference type="VEuPathDB" id="VectorBase:HLOH_063094"/>
<dbReference type="Proteomes" id="UP000821853">
    <property type="component" value="Chromosome 10"/>
</dbReference>
<dbReference type="OMA" id="WARWEDI"/>
<dbReference type="OrthoDB" id="103349at2759"/>
<evidence type="ECO:0000256" key="3">
    <source>
        <dbReference type="ARBA" id="ARBA00022723"/>
    </source>
</evidence>
<feature type="domain" description="Sulfatase N-terminal" evidence="7">
    <location>
        <begin position="2"/>
        <end position="141"/>
    </location>
</feature>
<name>A0A9J6FP41_HAELO</name>
<dbReference type="PANTHER" id="PTHR10342">
    <property type="entry name" value="ARYLSULFATASE"/>
    <property type="match status" value="1"/>
</dbReference>
<sequence>MFLYLASAAVHGQTLELTTDAPERNLAKFPYIGDRNRTLLAGTVDALDESIGRVVKALYDRGMLSNSVIVFTSDNGGSPWGIFSNTGSNWPLRGSKGTLWEGGIRVPALIWSSLLPQNGDVVVSKIAHVADWLPTLYSAAGETKSLGRQLTPPPRRPYATRSPGASQDLGNIDGLDLWPALSAPKSTSGAPWPRREFLVNADSLTGLSAYRDGVYKLVSITGPSVNGSRYPFDGRDLQVHIPTPGGMMPSAGANASVNSLNSLMTSSLTWEVLEELNCGKLAVPTGWRKRAAVKCKSGNSSVPGLAKLREGHYLFDLSSDPCELNNLAEEQPSVVTEMAKTLEHYLAVAEPAKRHTLDTRGFPEYNDCLWARWEDIAGTTNRTCPCP</sequence>